<evidence type="ECO:0000313" key="2">
    <source>
        <dbReference type="Proteomes" id="UP000238375"/>
    </source>
</evidence>
<dbReference type="InterPro" id="IPR029058">
    <property type="entry name" value="AB_hydrolase_fold"/>
</dbReference>
<dbReference type="Proteomes" id="UP000238375">
    <property type="component" value="Unassembled WGS sequence"/>
</dbReference>
<dbReference type="PANTHER" id="PTHR48098">
    <property type="entry name" value="ENTEROCHELIN ESTERASE-RELATED"/>
    <property type="match status" value="1"/>
</dbReference>
<dbReference type="PANTHER" id="PTHR48098:SF6">
    <property type="entry name" value="FERRI-BACILLIBACTIN ESTERASE BESA"/>
    <property type="match status" value="1"/>
</dbReference>
<dbReference type="Gene3D" id="3.40.50.1820">
    <property type="entry name" value="alpha/beta hydrolase"/>
    <property type="match status" value="1"/>
</dbReference>
<name>A0A2T0SR50_9BACT</name>
<organism evidence="1 2">
    <name type="scientific">Spirosoma oryzae</name>
    <dbReference type="NCBI Taxonomy" id="1469603"/>
    <lineage>
        <taxon>Bacteria</taxon>
        <taxon>Pseudomonadati</taxon>
        <taxon>Bacteroidota</taxon>
        <taxon>Cytophagia</taxon>
        <taxon>Cytophagales</taxon>
        <taxon>Cytophagaceae</taxon>
        <taxon>Spirosoma</taxon>
    </lineage>
</organism>
<accession>A0A2T0SR50</accession>
<keyword evidence="2" id="KW-1185">Reference proteome</keyword>
<dbReference type="AlphaFoldDB" id="A0A2T0SR50"/>
<dbReference type="EMBL" id="PVTE01000013">
    <property type="protein sequence ID" value="PRY35892.1"/>
    <property type="molecule type" value="Genomic_DNA"/>
</dbReference>
<dbReference type="RefSeq" id="WP_106138801.1">
    <property type="nucleotide sequence ID" value="NZ_PVTE01000013.1"/>
</dbReference>
<dbReference type="InterPro" id="IPR000801">
    <property type="entry name" value="Esterase-like"/>
</dbReference>
<dbReference type="OrthoDB" id="9784036at2"/>
<sequence length="286" mass="32464">MAELLPVSTQAYSPPVSVRHDDSLVSVPLNRSIHLTIILPPNDQGDRLPQNRLPQDRLPVLYLNDGQDLPKLHMTEVLDSLYQQQAIRPFVLVAIHAGDRIQEYGTAAQADYMNRGSKAARYTDFVLTELIPYVEKHYPVRTDAASSVFAGFSLGGLSAFDIVYHHPDRFSRAGVFSGSFWWRSRAFDGAYSDDTDRIAHQLVRHGGGVQPLRFWFETGTDDETSDRNNNGIIDSIEDTTDLIDELVRKGYRRDTDIRYVEVPGGQHNQETWRAVMPDFLIWTFGR</sequence>
<protein>
    <submittedName>
        <fullName evidence="1">Enterochelin esterase-like enzyme</fullName>
    </submittedName>
</protein>
<dbReference type="InterPro" id="IPR050583">
    <property type="entry name" value="Mycobacterial_A85_antigen"/>
</dbReference>
<proteinExistence type="predicted"/>
<dbReference type="Pfam" id="PF00756">
    <property type="entry name" value="Esterase"/>
    <property type="match status" value="1"/>
</dbReference>
<dbReference type="SUPFAM" id="SSF53474">
    <property type="entry name" value="alpha/beta-Hydrolases"/>
    <property type="match status" value="1"/>
</dbReference>
<gene>
    <name evidence="1" type="ORF">CLV58_11320</name>
</gene>
<comment type="caution">
    <text evidence="1">The sequence shown here is derived from an EMBL/GenBank/DDBJ whole genome shotgun (WGS) entry which is preliminary data.</text>
</comment>
<evidence type="ECO:0000313" key="1">
    <source>
        <dbReference type="EMBL" id="PRY35892.1"/>
    </source>
</evidence>
<reference evidence="1 2" key="1">
    <citation type="submission" date="2018-03" db="EMBL/GenBank/DDBJ databases">
        <title>Genomic Encyclopedia of Archaeal and Bacterial Type Strains, Phase II (KMG-II): from individual species to whole genera.</title>
        <authorList>
            <person name="Goeker M."/>
        </authorList>
    </citation>
    <scope>NUCLEOTIDE SEQUENCE [LARGE SCALE GENOMIC DNA]</scope>
    <source>
        <strain evidence="1 2">DSM 28354</strain>
    </source>
</reference>